<dbReference type="EMBL" id="FNPF01000010">
    <property type="protein sequence ID" value="SDY55280.1"/>
    <property type="molecule type" value="Genomic_DNA"/>
</dbReference>
<evidence type="ECO:0000313" key="1">
    <source>
        <dbReference type="EMBL" id="SDY55280.1"/>
    </source>
</evidence>
<reference evidence="1 2" key="1">
    <citation type="submission" date="2016-10" db="EMBL/GenBank/DDBJ databases">
        <authorList>
            <person name="de Groot N.N."/>
        </authorList>
    </citation>
    <scope>NUCLEOTIDE SEQUENCE [LARGE SCALE GENOMIC DNA]</scope>
    <source>
        <strain evidence="1 2">DSM 26880</strain>
    </source>
</reference>
<dbReference type="STRING" id="321339.SAMN05444340_11092"/>
<keyword evidence="2" id="KW-1185">Reference proteome</keyword>
<dbReference type="Pfam" id="PF05069">
    <property type="entry name" value="Phage_tail_S"/>
    <property type="match status" value="1"/>
</dbReference>
<dbReference type="OrthoDB" id="2081253at2"/>
<organism evidence="1 2">
    <name type="scientific">Citreimonas salinaria</name>
    <dbReference type="NCBI Taxonomy" id="321339"/>
    <lineage>
        <taxon>Bacteria</taxon>
        <taxon>Pseudomonadati</taxon>
        <taxon>Pseudomonadota</taxon>
        <taxon>Alphaproteobacteria</taxon>
        <taxon>Rhodobacterales</taxon>
        <taxon>Roseobacteraceae</taxon>
        <taxon>Citreimonas</taxon>
    </lineage>
</organism>
<dbReference type="RefSeq" id="WP_089883851.1">
    <property type="nucleotide sequence ID" value="NZ_FNPF01000010.1"/>
</dbReference>
<sequence length="163" mass="17279">MIRIDASTDPIIAALSRAAAELDDLTPLMVDIGEEMLSRTDQNFLTATAPDGTPWAPRSQTTLDAYARRNPPVTGIGTLRLTDTMRKTINYEAGPGHVDWGSNAIQAAVMQFGAAKGAFGTTARGSSIPWGAIPARPFVGVGPDDETAILAVIGDWLESLLKK</sequence>
<proteinExistence type="predicted"/>
<dbReference type="AlphaFoldDB" id="A0A1H3KT72"/>
<name>A0A1H3KT72_9RHOB</name>
<dbReference type="Proteomes" id="UP000199286">
    <property type="component" value="Unassembled WGS sequence"/>
</dbReference>
<dbReference type="NCBIfam" id="TIGR01635">
    <property type="entry name" value="tail_comp_S"/>
    <property type="match status" value="1"/>
</dbReference>
<protein>
    <submittedName>
        <fullName evidence="1">Phage virion morphogenesis (Putative tail completion) protein</fullName>
    </submittedName>
</protein>
<dbReference type="InterPro" id="IPR006522">
    <property type="entry name" value="Phage_virion_morphogenesis"/>
</dbReference>
<gene>
    <name evidence="1" type="ORF">SAMN05444340_11092</name>
</gene>
<evidence type="ECO:0000313" key="2">
    <source>
        <dbReference type="Proteomes" id="UP000199286"/>
    </source>
</evidence>
<accession>A0A1H3KT72</accession>